<feature type="chain" id="PRO_5042049121" description="Extracellular serine-rich protein" evidence="1">
    <location>
        <begin position="24"/>
        <end position="747"/>
    </location>
</feature>
<evidence type="ECO:0000256" key="1">
    <source>
        <dbReference type="SAM" id="SignalP"/>
    </source>
</evidence>
<dbReference type="InterPro" id="IPR050788">
    <property type="entry name" value="Yeast_SRP1/TIP1_CWP"/>
</dbReference>
<dbReference type="InterPro" id="IPR056826">
    <property type="entry name" value="Agd3_CE"/>
</dbReference>
<dbReference type="InterPro" id="IPR011330">
    <property type="entry name" value="Glyco_hydro/deAcase_b/a-brl"/>
</dbReference>
<evidence type="ECO:0000259" key="3">
    <source>
        <dbReference type="Pfam" id="PF25116"/>
    </source>
</evidence>
<evidence type="ECO:0000259" key="2">
    <source>
        <dbReference type="Pfam" id="PF25115"/>
    </source>
</evidence>
<reference evidence="5" key="1">
    <citation type="submission" date="2023-06" db="EMBL/GenBank/DDBJ databases">
        <title>Draft genome of Marssonina rosae.</title>
        <authorList>
            <person name="Cheng Q."/>
        </authorList>
    </citation>
    <scope>NUCLEOTIDE SEQUENCE</scope>
    <source>
        <strain evidence="5">R4</strain>
    </source>
</reference>
<dbReference type="Pfam" id="PF25117">
    <property type="entry name" value="Agd3_C"/>
    <property type="match status" value="1"/>
</dbReference>
<protein>
    <recommendedName>
        <fullName evidence="7">Extracellular serine-rich protein</fullName>
    </recommendedName>
</protein>
<feature type="domain" description="Agd3 CBM87" evidence="3">
    <location>
        <begin position="83"/>
        <end position="297"/>
    </location>
</feature>
<keyword evidence="6" id="KW-1185">Reference proteome</keyword>
<dbReference type="PANTHER" id="PTHR31002">
    <property type="entry name" value="SERIPAUPERIN"/>
    <property type="match status" value="1"/>
</dbReference>
<dbReference type="InterPro" id="IPR056827">
    <property type="entry name" value="CBM87_Agd3"/>
</dbReference>
<dbReference type="SUPFAM" id="SSF88713">
    <property type="entry name" value="Glycoside hydrolase/deacetylase"/>
    <property type="match status" value="1"/>
</dbReference>
<feature type="domain" description="Agd3 deacetylase" evidence="2">
    <location>
        <begin position="311"/>
        <end position="676"/>
    </location>
</feature>
<feature type="domain" description="Agd3 C-terminal" evidence="4">
    <location>
        <begin position="682"/>
        <end position="745"/>
    </location>
</feature>
<dbReference type="EMBL" id="JAUBYV010000011">
    <property type="protein sequence ID" value="KAK2623886.1"/>
    <property type="molecule type" value="Genomic_DNA"/>
</dbReference>
<comment type="caution">
    <text evidence="5">The sequence shown here is derived from an EMBL/GenBank/DDBJ whole genome shotgun (WGS) entry which is preliminary data.</text>
</comment>
<sequence length="747" mass="79605">MLSTSTSLLKAITWACAVSGVAAHKHHARQLPVSLPGTDLLKAIAPVVPTTTTIVNGLAVTANTTVQNTLVAAPRALVAGTSVQGTILIFARDNASAYSATSGLNGYGIPYQLVVVPQTGITLPALNKSSTAGNYGAIVILSEVSYDYGGTLGFQSALTATQLATLYQYQVTFGVRMVRIDVYPGPAYGTAAIAGGCCAAGVEQLVSISDTSAFPTAGMKVGAGVSTAGLYHYPANITNTTIAKEFASFAPATGFSSNSTAGVINTIDGRQQMVFFIGFATAWSSSSNYLQHAWITWATRGLYTGFRRVYLSTQVDDMFLESDIYQPAGQTFRLTPADLDQHVTWTKDINSRMSTGSSYFMEIGHNGNGNIEAAAATTTGATACGTGPIEYAGQNDTALEFMKPLGSGTNLWPATPTAYPYTEACTNLDPLKVWFANPTNLNAMAHVSHTFTHEDENNATYFDVSRELTWNQAWLKQVGIAAATRFSPNGLIPPAITGMHNGDAIKARLDAGIQNVVGDNTRPILMNQVNEFWPLISTVAVDGYAGATVVPRWATNIYYNCQLPACTVAEWINTSAGQGDWNALLTLEKATNTRHLLGLHHDPYMFHQANLNYVTAGMTTINGQSKKLSMLQAWGETVVQEMVRLVTWPMLSLKHDDIAADFTNRMARDKCQPAVSYTTNPSAKTITAVTLTATGNTCTAKIPVTVPGTVTDTQGFTTEKVGADPLTIWVQMSGAPVTFTLSTPVAY</sequence>
<proteinExistence type="predicted"/>
<name>A0AAD9SUC7_9HELO</name>
<dbReference type="PANTHER" id="PTHR31002:SF34">
    <property type="entry name" value="CELL WALL PROTEIN CWP1-RELATED"/>
    <property type="match status" value="1"/>
</dbReference>
<organism evidence="5 6">
    <name type="scientific">Diplocarpon rosae</name>
    <dbReference type="NCBI Taxonomy" id="946125"/>
    <lineage>
        <taxon>Eukaryota</taxon>
        <taxon>Fungi</taxon>
        <taxon>Dikarya</taxon>
        <taxon>Ascomycota</taxon>
        <taxon>Pezizomycotina</taxon>
        <taxon>Leotiomycetes</taxon>
        <taxon>Helotiales</taxon>
        <taxon>Drepanopezizaceae</taxon>
        <taxon>Diplocarpon</taxon>
    </lineage>
</organism>
<dbReference type="AlphaFoldDB" id="A0AAD9SUC7"/>
<evidence type="ECO:0008006" key="7">
    <source>
        <dbReference type="Google" id="ProtNLM"/>
    </source>
</evidence>
<accession>A0AAD9SUC7</accession>
<feature type="signal peptide" evidence="1">
    <location>
        <begin position="1"/>
        <end position="23"/>
    </location>
</feature>
<gene>
    <name evidence="5" type="ORF">QTJ16_006520</name>
</gene>
<dbReference type="Pfam" id="PF25115">
    <property type="entry name" value="Agd3_CE"/>
    <property type="match status" value="1"/>
</dbReference>
<dbReference type="InterPro" id="IPR056825">
    <property type="entry name" value="Agd3_C"/>
</dbReference>
<dbReference type="Pfam" id="PF25116">
    <property type="entry name" value="CBM87_Agd3"/>
    <property type="match status" value="1"/>
</dbReference>
<evidence type="ECO:0000259" key="4">
    <source>
        <dbReference type="Pfam" id="PF25117"/>
    </source>
</evidence>
<evidence type="ECO:0000313" key="5">
    <source>
        <dbReference type="EMBL" id="KAK2623886.1"/>
    </source>
</evidence>
<keyword evidence="1" id="KW-0732">Signal</keyword>
<dbReference type="Proteomes" id="UP001285354">
    <property type="component" value="Unassembled WGS sequence"/>
</dbReference>
<dbReference type="GO" id="GO:0005975">
    <property type="term" value="P:carbohydrate metabolic process"/>
    <property type="evidence" value="ECO:0007669"/>
    <property type="project" value="InterPro"/>
</dbReference>
<evidence type="ECO:0000313" key="6">
    <source>
        <dbReference type="Proteomes" id="UP001285354"/>
    </source>
</evidence>